<proteinExistence type="predicted"/>
<dbReference type="RefSeq" id="WP_203585782.1">
    <property type="nucleotide sequence ID" value="NZ_JACOPV010000030.1"/>
</dbReference>
<evidence type="ECO:0000313" key="2">
    <source>
        <dbReference type="Proteomes" id="UP000745663"/>
    </source>
</evidence>
<gene>
    <name evidence="1" type="ORF">H8F21_28555</name>
</gene>
<organism evidence="1 2">
    <name type="scientific">Pseudomonas arcuscaelestis</name>
    <dbReference type="NCBI Taxonomy" id="2710591"/>
    <lineage>
        <taxon>Bacteria</taxon>
        <taxon>Pseudomonadati</taxon>
        <taxon>Pseudomonadota</taxon>
        <taxon>Gammaproteobacteria</taxon>
        <taxon>Pseudomonadales</taxon>
        <taxon>Pseudomonadaceae</taxon>
        <taxon>Pseudomonas</taxon>
    </lineage>
</organism>
<keyword evidence="2" id="KW-1185">Reference proteome</keyword>
<protein>
    <submittedName>
        <fullName evidence="1">Uncharacterized protein</fullName>
    </submittedName>
</protein>
<name>A0ABS2C6K7_9PSED</name>
<accession>A0ABS2C6K7</accession>
<reference evidence="1 2" key="1">
    <citation type="submission" date="2020-08" db="EMBL/GenBank/DDBJ databases">
        <title>Description of novel Pseudomonas species.</title>
        <authorList>
            <person name="Duman M."/>
            <person name="Mulet M."/>
            <person name="Altun S."/>
            <person name="Saticioglu I.B."/>
            <person name="Lalucat J."/>
            <person name="Garcia-Valdes E."/>
        </authorList>
    </citation>
    <scope>NUCLEOTIDE SEQUENCE [LARGE SCALE GENOMIC DNA]</scope>
    <source>
        <strain evidence="1 2">P66</strain>
    </source>
</reference>
<dbReference type="Gene3D" id="3.40.50.2000">
    <property type="entry name" value="Glycogen Phosphorylase B"/>
    <property type="match status" value="1"/>
</dbReference>
<dbReference type="Proteomes" id="UP000745663">
    <property type="component" value="Unassembled WGS sequence"/>
</dbReference>
<sequence>MTQAAPEVSRFVESAVARVLAEPQLDKAIHLARFLGELLWKNSTGCYQLAEMERVLLERLNPLVSLSASPRIARYGHVLTKAYDVGGHTRVVERLCASVVLQDSAVLVLESAQDLAWQRLCSTAHGCIPLFSASRGCERVALLAEQFARFEVLILYIHPHDIEAVLAAGIAQRQAGARVMLFNHADHVFTYGLGVAERVLEISHFGWALREARESLDRSVFVGIPLDLPARRPAAADSSGAIVSAGTSYKFRPAQGWSFPNFVRVLSQRSSSRVEIIGPRCWLDWWWWSVKCRIGKRLILHRRLGHDEYLSFIARAAAYVDSFPFVGGTAFAEVMGRGVPCFGVLTGSHGYTPADLLKSMSEAELVEELVKFTKLGERSAQDEKQVYEAMLATHDVECVARRVADALTDEAPGHAPPWPCKKEIDTGLFRRIWLKRTLPVFPVHVWPLPGMMLWFLLFFSLEKVSSCDEPSTVKKN</sequence>
<dbReference type="EMBL" id="JACOPV010000030">
    <property type="protein sequence ID" value="MBM5461514.1"/>
    <property type="molecule type" value="Genomic_DNA"/>
</dbReference>
<comment type="caution">
    <text evidence="1">The sequence shown here is derived from an EMBL/GenBank/DDBJ whole genome shotgun (WGS) entry which is preliminary data.</text>
</comment>
<evidence type="ECO:0000313" key="1">
    <source>
        <dbReference type="EMBL" id="MBM5461514.1"/>
    </source>
</evidence>